<protein>
    <submittedName>
        <fullName evidence="2">Phage protein</fullName>
    </submittedName>
</protein>
<dbReference type="Proteomes" id="UP000254253">
    <property type="component" value="Unassembled WGS sequence"/>
</dbReference>
<dbReference type="EMBL" id="UFRN01000001">
    <property type="protein sequence ID" value="SSX60354.1"/>
    <property type="molecule type" value="Genomic_DNA"/>
</dbReference>
<dbReference type="Pfam" id="PF15943">
    <property type="entry name" value="YdaS_toxin"/>
    <property type="match status" value="1"/>
</dbReference>
<accession>A0A376BDL5</accession>
<dbReference type="AlphaFoldDB" id="A0A376BDL5"/>
<dbReference type="PROSITE" id="PS50943">
    <property type="entry name" value="HTH_CROC1"/>
    <property type="match status" value="1"/>
</dbReference>
<dbReference type="GO" id="GO:0003677">
    <property type="term" value="F:DNA binding"/>
    <property type="evidence" value="ECO:0007669"/>
    <property type="project" value="InterPro"/>
</dbReference>
<evidence type="ECO:0000313" key="3">
    <source>
        <dbReference type="Proteomes" id="UP000254253"/>
    </source>
</evidence>
<evidence type="ECO:0000313" key="2">
    <source>
        <dbReference type="EMBL" id="SSX60354.1"/>
    </source>
</evidence>
<dbReference type="InterPro" id="IPR001387">
    <property type="entry name" value="Cro/C1-type_HTH"/>
</dbReference>
<gene>
    <name evidence="2" type="ORF">NCTC4191_00013</name>
</gene>
<dbReference type="Gene3D" id="1.10.260.40">
    <property type="entry name" value="lambda repressor-like DNA-binding domains"/>
    <property type="match status" value="1"/>
</dbReference>
<dbReference type="InterPro" id="IPR010982">
    <property type="entry name" value="Lambda_DNA-bd_dom_sf"/>
</dbReference>
<name>A0A376BDL5_ACTLI</name>
<feature type="domain" description="HTH cro/C1-type" evidence="1">
    <location>
        <begin position="17"/>
        <end position="62"/>
    </location>
</feature>
<proteinExistence type="predicted"/>
<organism evidence="2 3">
    <name type="scientific">Actinobacillus lignieresii</name>
    <dbReference type="NCBI Taxonomy" id="720"/>
    <lineage>
        <taxon>Bacteria</taxon>
        <taxon>Pseudomonadati</taxon>
        <taxon>Pseudomonadota</taxon>
        <taxon>Gammaproteobacteria</taxon>
        <taxon>Pasteurellales</taxon>
        <taxon>Pasteurellaceae</taxon>
        <taxon>Actinobacillus</taxon>
    </lineage>
</organism>
<dbReference type="RefSeq" id="WP_115589315.1">
    <property type="nucleotide sequence ID" value="NZ_UFRN01000001.1"/>
</dbReference>
<dbReference type="InterPro" id="IPR031856">
    <property type="entry name" value="YdaS_toxin-like"/>
</dbReference>
<sequence>MEEVWSSHRKSGKIAGSQAKLASACGVSHTAVKKWLRGGGIEAKYLLRIERATNGQVTIRDVCEELENG</sequence>
<dbReference type="SUPFAM" id="SSF47413">
    <property type="entry name" value="lambda repressor-like DNA-binding domains"/>
    <property type="match status" value="1"/>
</dbReference>
<reference evidence="2 3" key="1">
    <citation type="submission" date="2018-06" db="EMBL/GenBank/DDBJ databases">
        <authorList>
            <consortium name="Pathogen Informatics"/>
            <person name="Doyle S."/>
        </authorList>
    </citation>
    <scope>NUCLEOTIDE SEQUENCE [LARGE SCALE GENOMIC DNA]</scope>
    <source>
        <strain evidence="2 3">NCTC4191</strain>
    </source>
</reference>
<keyword evidence="3" id="KW-1185">Reference proteome</keyword>
<evidence type="ECO:0000259" key="1">
    <source>
        <dbReference type="PROSITE" id="PS50943"/>
    </source>
</evidence>